<evidence type="ECO:0000256" key="5">
    <source>
        <dbReference type="ARBA" id="ARBA00023098"/>
    </source>
</evidence>
<name>D2A0X3_TRICA</name>
<dbReference type="GO" id="GO:0016298">
    <property type="term" value="F:lipase activity"/>
    <property type="evidence" value="ECO:0000318"/>
    <property type="project" value="GO_Central"/>
</dbReference>
<protein>
    <recommendedName>
        <fullName evidence="7">Lipase</fullName>
    </recommendedName>
</protein>
<dbReference type="InParanoid" id="D2A0X3"/>
<feature type="signal peptide" evidence="9">
    <location>
        <begin position="1"/>
        <end position="17"/>
    </location>
</feature>
<dbReference type="InterPro" id="IPR029058">
    <property type="entry name" value="AB_hydrolase_fold"/>
</dbReference>
<dbReference type="KEGG" id="tca:661792"/>
<dbReference type="AlphaFoldDB" id="D2A0X3"/>
<dbReference type="eggNOG" id="KOG2624">
    <property type="taxonomic scope" value="Eukaryota"/>
</dbReference>
<evidence type="ECO:0000256" key="6">
    <source>
        <dbReference type="ARBA" id="ARBA00023180"/>
    </source>
</evidence>
<gene>
    <name evidence="11" type="primary">AUGUSTUS-3.0.2_07185</name>
    <name evidence="11" type="ORF">TcasGA2_TC007185</name>
</gene>
<evidence type="ECO:0000259" key="10">
    <source>
        <dbReference type="Pfam" id="PF04083"/>
    </source>
</evidence>
<dbReference type="PhylomeDB" id="D2A0X3"/>
<dbReference type="OrthoDB" id="9974421at2759"/>
<evidence type="ECO:0000313" key="11">
    <source>
        <dbReference type="EMBL" id="EFA01616.1"/>
    </source>
</evidence>
<feature type="active site" description="Charge relay system" evidence="8">
    <location>
        <position position="381"/>
    </location>
</feature>
<dbReference type="EMBL" id="KQ971338">
    <property type="protein sequence ID" value="EFA01616.1"/>
    <property type="molecule type" value="Genomic_DNA"/>
</dbReference>
<feature type="chain" id="PRO_5003028191" description="Lipase" evidence="9">
    <location>
        <begin position="18"/>
        <end position="405"/>
    </location>
</feature>
<feature type="active site" description="Nucleophile" evidence="8">
    <location>
        <position position="176"/>
    </location>
</feature>
<dbReference type="SUPFAM" id="SSF53474">
    <property type="entry name" value="alpha/beta-Hydrolases"/>
    <property type="match status" value="1"/>
</dbReference>
<dbReference type="HOGENOM" id="CLU_010974_0_3_1"/>
<evidence type="ECO:0000256" key="8">
    <source>
        <dbReference type="PIRSR" id="PIRSR000862-1"/>
    </source>
</evidence>
<evidence type="ECO:0000256" key="4">
    <source>
        <dbReference type="ARBA" id="ARBA00022963"/>
    </source>
</evidence>
<dbReference type="FunFam" id="3.40.50.1820:FF:000021">
    <property type="entry name" value="Lipase"/>
    <property type="match status" value="1"/>
</dbReference>
<keyword evidence="5" id="KW-0443">Lipid metabolism</keyword>
<dbReference type="FunCoup" id="D2A0X3">
    <property type="interactions" value="100"/>
</dbReference>
<evidence type="ECO:0000256" key="3">
    <source>
        <dbReference type="ARBA" id="ARBA00022801"/>
    </source>
</evidence>
<sequence length="405" mass="45939">MLTLMVFSLIGLAHSSAIPPNNLRLDYQVFSDQEDAKLSVPEIITKYGYPCEEYHVVTPDNYILTLHRIPHGRTPKNGPKEVAYLQHGILSSSADWIISGPEKGLAYVLADEGYDVWMGNARGNKLSRNHTYLNPDTSDEFWDFSWHEIGYYDLPTMIDFVLEQTGKADLFHIGHSQGTTTFYVMTSMRPDYNAKIKAHFSLAPIAYMNHMTSPLMHIIAFWQKPLTVLLNLIGVREFLPSTEFMAMGGNILCGDDSLTQILCKNALFAICGFSPKEMNGTLLPIMSGHTPAGSSTKQFMHYAQEINSGYFRRFSYGVFQNLQKYGSIWPPSYDLRKITAPVYLLYSKNDWLAGKIDVDRLYKGLANVKGRFMVAEESFNHLDFVFGIRSRELVYNKVISLMAKL</sequence>
<evidence type="ECO:0000256" key="9">
    <source>
        <dbReference type="SAM" id="SignalP"/>
    </source>
</evidence>
<dbReference type="PIRSF" id="PIRSF000862">
    <property type="entry name" value="Steryl_ester_lip"/>
    <property type="match status" value="1"/>
</dbReference>
<proteinExistence type="inferred from homology"/>
<keyword evidence="2 9" id="KW-0732">Signal</keyword>
<reference evidence="11 12" key="2">
    <citation type="journal article" date="2010" name="Nucleic Acids Res.">
        <title>BeetleBase in 2010: revisions to provide comprehensive genomic information for Tribolium castaneum.</title>
        <authorList>
            <person name="Kim H.S."/>
            <person name="Murphy T."/>
            <person name="Xia J."/>
            <person name="Caragea D."/>
            <person name="Park Y."/>
            <person name="Beeman R.W."/>
            <person name="Lorenzen M.D."/>
            <person name="Butcher S."/>
            <person name="Manak J.R."/>
            <person name="Brown S.J."/>
        </authorList>
    </citation>
    <scope>GENOME REANNOTATION</scope>
    <source>
        <strain evidence="11 12">Georgia GA2</strain>
    </source>
</reference>
<dbReference type="GO" id="GO:0006629">
    <property type="term" value="P:lipid metabolic process"/>
    <property type="evidence" value="ECO:0000318"/>
    <property type="project" value="GO_Central"/>
</dbReference>
<dbReference type="InterPro" id="IPR025483">
    <property type="entry name" value="Lipase_euk"/>
</dbReference>
<dbReference type="PANTHER" id="PTHR11005">
    <property type="entry name" value="LYSOSOMAL ACID LIPASE-RELATED"/>
    <property type="match status" value="1"/>
</dbReference>
<keyword evidence="6" id="KW-0325">Glycoprotein</keyword>
<keyword evidence="4 7" id="KW-0442">Lipid degradation</keyword>
<feature type="domain" description="Partial AB-hydrolase lipase" evidence="10">
    <location>
        <begin position="40"/>
        <end position="99"/>
    </location>
</feature>
<evidence type="ECO:0000256" key="1">
    <source>
        <dbReference type="ARBA" id="ARBA00010701"/>
    </source>
</evidence>
<dbReference type="Proteomes" id="UP000007266">
    <property type="component" value="Linkage group 4"/>
</dbReference>
<dbReference type="OMA" id="FSHIDFM"/>
<dbReference type="InterPro" id="IPR006693">
    <property type="entry name" value="AB_hydrolase_lipase"/>
</dbReference>
<comment type="similarity">
    <text evidence="1 7">Belongs to the AB hydrolase superfamily. Lipase family.</text>
</comment>
<reference evidence="11 12" key="1">
    <citation type="journal article" date="2008" name="Nature">
        <title>The genome of the model beetle and pest Tribolium castaneum.</title>
        <authorList>
            <consortium name="Tribolium Genome Sequencing Consortium"/>
            <person name="Richards S."/>
            <person name="Gibbs R.A."/>
            <person name="Weinstock G.M."/>
            <person name="Brown S.J."/>
            <person name="Denell R."/>
            <person name="Beeman R.W."/>
            <person name="Gibbs R."/>
            <person name="Beeman R.W."/>
            <person name="Brown S.J."/>
            <person name="Bucher G."/>
            <person name="Friedrich M."/>
            <person name="Grimmelikhuijzen C.J."/>
            <person name="Klingler M."/>
            <person name="Lorenzen M."/>
            <person name="Richards S."/>
            <person name="Roth S."/>
            <person name="Schroder R."/>
            <person name="Tautz D."/>
            <person name="Zdobnov E.M."/>
            <person name="Muzny D."/>
            <person name="Gibbs R.A."/>
            <person name="Weinstock G.M."/>
            <person name="Attaway T."/>
            <person name="Bell S."/>
            <person name="Buhay C.J."/>
            <person name="Chandrabose M.N."/>
            <person name="Chavez D."/>
            <person name="Clerk-Blankenburg K.P."/>
            <person name="Cree A."/>
            <person name="Dao M."/>
            <person name="Davis C."/>
            <person name="Chacko J."/>
            <person name="Dinh H."/>
            <person name="Dugan-Rocha S."/>
            <person name="Fowler G."/>
            <person name="Garner T.T."/>
            <person name="Garnes J."/>
            <person name="Gnirke A."/>
            <person name="Hawes A."/>
            <person name="Hernandez J."/>
            <person name="Hines S."/>
            <person name="Holder M."/>
            <person name="Hume J."/>
            <person name="Jhangiani S.N."/>
            <person name="Joshi V."/>
            <person name="Khan Z.M."/>
            <person name="Jackson L."/>
            <person name="Kovar C."/>
            <person name="Kowis A."/>
            <person name="Lee S."/>
            <person name="Lewis L.R."/>
            <person name="Margolis J."/>
            <person name="Morgan M."/>
            <person name="Nazareth L.V."/>
            <person name="Nguyen N."/>
            <person name="Okwuonu G."/>
            <person name="Parker D."/>
            <person name="Richards S."/>
            <person name="Ruiz S.J."/>
            <person name="Santibanez J."/>
            <person name="Savard J."/>
            <person name="Scherer S.E."/>
            <person name="Schneider B."/>
            <person name="Sodergren E."/>
            <person name="Tautz D."/>
            <person name="Vattahil S."/>
            <person name="Villasana D."/>
            <person name="White C.S."/>
            <person name="Wright R."/>
            <person name="Park Y."/>
            <person name="Beeman R.W."/>
            <person name="Lord J."/>
            <person name="Oppert B."/>
            <person name="Lorenzen M."/>
            <person name="Brown S."/>
            <person name="Wang L."/>
            <person name="Savard J."/>
            <person name="Tautz D."/>
            <person name="Richards S."/>
            <person name="Weinstock G."/>
            <person name="Gibbs R.A."/>
            <person name="Liu Y."/>
            <person name="Worley K."/>
            <person name="Weinstock G."/>
            <person name="Elsik C.G."/>
            <person name="Reese J.T."/>
            <person name="Elhaik E."/>
            <person name="Landan G."/>
            <person name="Graur D."/>
            <person name="Arensburger P."/>
            <person name="Atkinson P."/>
            <person name="Beeman R.W."/>
            <person name="Beidler J."/>
            <person name="Brown S.J."/>
            <person name="Demuth J.P."/>
            <person name="Drury D.W."/>
            <person name="Du Y.Z."/>
            <person name="Fujiwara H."/>
            <person name="Lorenzen M."/>
            <person name="Maselli V."/>
            <person name="Osanai M."/>
            <person name="Park Y."/>
            <person name="Robertson H.M."/>
            <person name="Tu Z."/>
            <person name="Wang J.J."/>
            <person name="Wang S."/>
            <person name="Richards S."/>
            <person name="Song H."/>
            <person name="Zhang L."/>
            <person name="Sodergren E."/>
            <person name="Werner D."/>
            <person name="Stanke M."/>
            <person name="Morgenstern B."/>
            <person name="Solovyev V."/>
            <person name="Kosarev P."/>
            <person name="Brown G."/>
            <person name="Chen H.C."/>
            <person name="Ermolaeva O."/>
            <person name="Hlavina W."/>
            <person name="Kapustin Y."/>
            <person name="Kiryutin B."/>
            <person name="Kitts P."/>
            <person name="Maglott D."/>
            <person name="Pruitt K."/>
            <person name="Sapojnikov V."/>
            <person name="Souvorov A."/>
            <person name="Mackey A.J."/>
            <person name="Waterhouse R.M."/>
            <person name="Wyder S."/>
            <person name="Zdobnov E.M."/>
            <person name="Zdobnov E.M."/>
            <person name="Wyder S."/>
            <person name="Kriventseva E.V."/>
            <person name="Kadowaki T."/>
            <person name="Bork P."/>
            <person name="Aranda M."/>
            <person name="Bao R."/>
            <person name="Beermann A."/>
            <person name="Berns N."/>
            <person name="Bolognesi R."/>
            <person name="Bonneton F."/>
            <person name="Bopp D."/>
            <person name="Brown S.J."/>
            <person name="Bucher G."/>
            <person name="Butts T."/>
            <person name="Chaumot A."/>
            <person name="Denell R.E."/>
            <person name="Ferrier D.E."/>
            <person name="Friedrich M."/>
            <person name="Gordon C.M."/>
            <person name="Jindra M."/>
            <person name="Klingler M."/>
            <person name="Lan Q."/>
            <person name="Lattorff H.M."/>
            <person name="Laudet V."/>
            <person name="von Levetsow C."/>
            <person name="Liu Z."/>
            <person name="Lutz R."/>
            <person name="Lynch J.A."/>
            <person name="da Fonseca R.N."/>
            <person name="Posnien N."/>
            <person name="Reuter R."/>
            <person name="Roth S."/>
            <person name="Savard J."/>
            <person name="Schinko J.B."/>
            <person name="Schmitt C."/>
            <person name="Schoppmeier M."/>
            <person name="Schroder R."/>
            <person name="Shippy T.D."/>
            <person name="Simonnet F."/>
            <person name="Marques-Souza H."/>
            <person name="Tautz D."/>
            <person name="Tomoyasu Y."/>
            <person name="Trauner J."/>
            <person name="Van der Zee M."/>
            <person name="Vervoort M."/>
            <person name="Wittkopp N."/>
            <person name="Wimmer E.A."/>
            <person name="Yang X."/>
            <person name="Jones A.K."/>
            <person name="Sattelle D.B."/>
            <person name="Ebert P.R."/>
            <person name="Nelson D."/>
            <person name="Scott J.G."/>
            <person name="Beeman R.W."/>
            <person name="Muthukrishnan S."/>
            <person name="Kramer K.J."/>
            <person name="Arakane Y."/>
            <person name="Beeman R.W."/>
            <person name="Zhu Q."/>
            <person name="Hogenkamp D."/>
            <person name="Dixit R."/>
            <person name="Oppert B."/>
            <person name="Jiang H."/>
            <person name="Zou Z."/>
            <person name="Marshall J."/>
            <person name="Elpidina E."/>
            <person name="Vinokurov K."/>
            <person name="Oppert C."/>
            <person name="Zou Z."/>
            <person name="Evans J."/>
            <person name="Lu Z."/>
            <person name="Zhao P."/>
            <person name="Sumathipala N."/>
            <person name="Altincicek B."/>
            <person name="Vilcinskas A."/>
            <person name="Williams M."/>
            <person name="Hultmark D."/>
            <person name="Hetru C."/>
            <person name="Jiang H."/>
            <person name="Grimmelikhuijzen C.J."/>
            <person name="Hauser F."/>
            <person name="Cazzamali G."/>
            <person name="Williamson M."/>
            <person name="Park Y."/>
            <person name="Li B."/>
            <person name="Tanaka Y."/>
            <person name="Predel R."/>
            <person name="Neupert S."/>
            <person name="Schachtner J."/>
            <person name="Verleyen P."/>
            <person name="Raible F."/>
            <person name="Bork P."/>
            <person name="Friedrich M."/>
            <person name="Walden K.K."/>
            <person name="Robertson H.M."/>
            <person name="Angeli S."/>
            <person name="Foret S."/>
            <person name="Bucher G."/>
            <person name="Schuetz S."/>
            <person name="Maleszka R."/>
            <person name="Wimmer E.A."/>
            <person name="Beeman R.W."/>
            <person name="Lorenzen M."/>
            <person name="Tomoyasu Y."/>
            <person name="Miller S.C."/>
            <person name="Grossmann D."/>
            <person name="Bucher G."/>
        </authorList>
    </citation>
    <scope>NUCLEOTIDE SEQUENCE [LARGE SCALE GENOMIC DNA]</scope>
    <source>
        <strain evidence="11 12">Georgia GA2</strain>
    </source>
</reference>
<dbReference type="Pfam" id="PF04083">
    <property type="entry name" value="Abhydro_lipase"/>
    <property type="match status" value="1"/>
</dbReference>
<evidence type="ECO:0000256" key="2">
    <source>
        <dbReference type="ARBA" id="ARBA00022729"/>
    </source>
</evidence>
<dbReference type="STRING" id="7070.D2A0X3"/>
<dbReference type="MEROPS" id="S33.A85"/>
<keyword evidence="12" id="KW-1185">Reference proteome</keyword>
<feature type="active site" description="Charge relay system" evidence="8">
    <location>
        <position position="350"/>
    </location>
</feature>
<dbReference type="GO" id="GO:0016042">
    <property type="term" value="P:lipid catabolic process"/>
    <property type="evidence" value="ECO:0007669"/>
    <property type="project" value="UniProtKB-KW"/>
</dbReference>
<evidence type="ECO:0000256" key="7">
    <source>
        <dbReference type="PIRNR" id="PIRNR000862"/>
    </source>
</evidence>
<keyword evidence="3 7" id="KW-0378">Hydrolase</keyword>
<dbReference type="ESTHER" id="trica-d2a0x3">
    <property type="family name" value="Acidic_Lipase"/>
</dbReference>
<organism evidence="11 12">
    <name type="scientific">Tribolium castaneum</name>
    <name type="common">Red flour beetle</name>
    <dbReference type="NCBI Taxonomy" id="7070"/>
    <lineage>
        <taxon>Eukaryota</taxon>
        <taxon>Metazoa</taxon>
        <taxon>Ecdysozoa</taxon>
        <taxon>Arthropoda</taxon>
        <taxon>Hexapoda</taxon>
        <taxon>Insecta</taxon>
        <taxon>Pterygota</taxon>
        <taxon>Neoptera</taxon>
        <taxon>Endopterygota</taxon>
        <taxon>Coleoptera</taxon>
        <taxon>Polyphaga</taxon>
        <taxon>Cucujiformia</taxon>
        <taxon>Tenebrionidae</taxon>
        <taxon>Tenebrionidae incertae sedis</taxon>
        <taxon>Tribolium</taxon>
    </lineage>
</organism>
<dbReference type="Gene3D" id="3.40.50.1820">
    <property type="entry name" value="alpha/beta hydrolase"/>
    <property type="match status" value="1"/>
</dbReference>
<accession>D2A0X3</accession>
<evidence type="ECO:0000313" key="12">
    <source>
        <dbReference type="Proteomes" id="UP000007266"/>
    </source>
</evidence>